<proteinExistence type="predicted"/>
<dbReference type="InterPro" id="IPR020806">
    <property type="entry name" value="PKS_PP-bd"/>
</dbReference>
<dbReference type="Pfam" id="PF16197">
    <property type="entry name" value="KAsynt_C_assoc"/>
    <property type="match status" value="1"/>
</dbReference>
<dbReference type="PROSITE" id="PS50075">
    <property type="entry name" value="CARRIER"/>
    <property type="match status" value="1"/>
</dbReference>
<dbReference type="Pfam" id="PF00975">
    <property type="entry name" value="Thioesterase"/>
    <property type="match status" value="1"/>
</dbReference>
<keyword evidence="3" id="KW-0597">Phosphoprotein</keyword>
<dbReference type="InterPro" id="IPR032821">
    <property type="entry name" value="PKS_assoc"/>
</dbReference>
<evidence type="ECO:0000313" key="10">
    <source>
        <dbReference type="EMBL" id="MBB4678364.1"/>
    </source>
</evidence>
<gene>
    <name evidence="10" type="ORF">HNR67_004482</name>
</gene>
<dbReference type="SMART" id="SM00823">
    <property type="entry name" value="PKS_PP"/>
    <property type="match status" value="1"/>
</dbReference>
<dbReference type="SMART" id="SM00824">
    <property type="entry name" value="PKS_TE"/>
    <property type="match status" value="1"/>
</dbReference>
<dbReference type="CDD" id="cd00833">
    <property type="entry name" value="PKS"/>
    <property type="match status" value="1"/>
</dbReference>
<keyword evidence="7" id="KW-0012">Acyltransferase</keyword>
<evidence type="ECO:0000256" key="4">
    <source>
        <dbReference type="ARBA" id="ARBA00022679"/>
    </source>
</evidence>
<dbReference type="SUPFAM" id="SSF53901">
    <property type="entry name" value="Thiolase-like"/>
    <property type="match status" value="1"/>
</dbReference>
<evidence type="ECO:0000259" key="9">
    <source>
        <dbReference type="PROSITE" id="PS52004"/>
    </source>
</evidence>
<dbReference type="GO" id="GO:0033068">
    <property type="term" value="P:macrolide biosynthetic process"/>
    <property type="evidence" value="ECO:0007669"/>
    <property type="project" value="UniProtKB-ARBA"/>
</dbReference>
<dbReference type="Proteomes" id="UP000533598">
    <property type="component" value="Unassembled WGS sequence"/>
</dbReference>
<protein>
    <submittedName>
        <fullName evidence="10">Candicidin polyketide synthase FscB</fullName>
    </submittedName>
</protein>
<dbReference type="InterPro" id="IPR016036">
    <property type="entry name" value="Malonyl_transacylase_ACP-bd"/>
</dbReference>
<dbReference type="SUPFAM" id="SSF52151">
    <property type="entry name" value="FabD/lysophospholipase-like"/>
    <property type="match status" value="1"/>
</dbReference>
<comment type="caution">
    <text evidence="10">The sequence shown here is derived from an EMBL/GenBank/DDBJ whole genome shotgun (WGS) entry which is preliminary data.</text>
</comment>
<dbReference type="InterPro" id="IPR001031">
    <property type="entry name" value="Thioesterase"/>
</dbReference>
<dbReference type="InterPro" id="IPR029058">
    <property type="entry name" value="AB_hydrolase_fold"/>
</dbReference>
<dbReference type="PROSITE" id="PS00606">
    <property type="entry name" value="KS3_1"/>
    <property type="match status" value="1"/>
</dbReference>
<dbReference type="FunFam" id="3.40.47.10:FF:000019">
    <property type="entry name" value="Polyketide synthase type I"/>
    <property type="match status" value="1"/>
</dbReference>
<dbReference type="SUPFAM" id="SSF53474">
    <property type="entry name" value="alpha/beta-Hydrolases"/>
    <property type="match status" value="1"/>
</dbReference>
<reference evidence="10 11" key="1">
    <citation type="submission" date="2020-08" db="EMBL/GenBank/DDBJ databases">
        <title>Sequencing the genomes of 1000 actinobacteria strains.</title>
        <authorList>
            <person name="Klenk H.-P."/>
        </authorList>
    </citation>
    <scope>NUCLEOTIDE SEQUENCE [LARGE SCALE GENOMIC DNA]</scope>
    <source>
        <strain evidence="10 11">DSM 44230</strain>
    </source>
</reference>
<dbReference type="PANTHER" id="PTHR43775">
    <property type="entry name" value="FATTY ACID SYNTHASE"/>
    <property type="match status" value="1"/>
</dbReference>
<dbReference type="Pfam" id="PF08990">
    <property type="entry name" value="Docking"/>
    <property type="match status" value="1"/>
</dbReference>
<comment type="cofactor">
    <cofactor evidence="1">
        <name>pantetheine 4'-phosphate</name>
        <dbReference type="ChEBI" id="CHEBI:47942"/>
    </cofactor>
</comment>
<evidence type="ECO:0000256" key="7">
    <source>
        <dbReference type="ARBA" id="ARBA00023315"/>
    </source>
</evidence>
<keyword evidence="11" id="KW-1185">Reference proteome</keyword>
<dbReference type="PANTHER" id="PTHR43775:SF51">
    <property type="entry name" value="INACTIVE PHENOLPHTHIOCEROL SYNTHESIS POLYKETIDE SYNTHASE TYPE I PKS1-RELATED"/>
    <property type="match status" value="1"/>
</dbReference>
<dbReference type="InterPro" id="IPR050091">
    <property type="entry name" value="PKS_NRPS_Biosynth_Enz"/>
</dbReference>
<keyword evidence="4" id="KW-0808">Transferase</keyword>
<feature type="domain" description="Carrier" evidence="8">
    <location>
        <begin position="949"/>
        <end position="1024"/>
    </location>
</feature>
<dbReference type="RefSeq" id="WP_185004203.1">
    <property type="nucleotide sequence ID" value="NZ_BAAAUI010000028.1"/>
</dbReference>
<dbReference type="Pfam" id="PF02801">
    <property type="entry name" value="Ketoacyl-synt_C"/>
    <property type="match status" value="1"/>
</dbReference>
<dbReference type="Pfam" id="PF00698">
    <property type="entry name" value="Acyl_transf_1"/>
    <property type="match status" value="1"/>
</dbReference>
<organism evidence="10 11">
    <name type="scientific">Crossiella cryophila</name>
    <dbReference type="NCBI Taxonomy" id="43355"/>
    <lineage>
        <taxon>Bacteria</taxon>
        <taxon>Bacillati</taxon>
        <taxon>Actinomycetota</taxon>
        <taxon>Actinomycetes</taxon>
        <taxon>Pseudonocardiales</taxon>
        <taxon>Pseudonocardiaceae</taxon>
        <taxon>Crossiella</taxon>
    </lineage>
</organism>
<evidence type="ECO:0000259" key="8">
    <source>
        <dbReference type="PROSITE" id="PS50075"/>
    </source>
</evidence>
<dbReference type="InterPro" id="IPR018201">
    <property type="entry name" value="Ketoacyl_synth_AS"/>
</dbReference>
<dbReference type="SMART" id="SM00825">
    <property type="entry name" value="PKS_KS"/>
    <property type="match status" value="1"/>
</dbReference>
<dbReference type="SMART" id="SM00827">
    <property type="entry name" value="PKS_AT"/>
    <property type="match status" value="1"/>
</dbReference>
<evidence type="ECO:0000256" key="1">
    <source>
        <dbReference type="ARBA" id="ARBA00001957"/>
    </source>
</evidence>
<dbReference type="Gene3D" id="3.40.366.10">
    <property type="entry name" value="Malonyl-Coenzyme A Acyl Carrier Protein, domain 2"/>
    <property type="match status" value="1"/>
</dbReference>
<accession>A0A7W7CF34</accession>
<dbReference type="GO" id="GO:0031177">
    <property type="term" value="F:phosphopantetheine binding"/>
    <property type="evidence" value="ECO:0007669"/>
    <property type="project" value="InterPro"/>
</dbReference>
<keyword evidence="2" id="KW-0596">Phosphopantetheine</keyword>
<dbReference type="Gene3D" id="3.30.70.3290">
    <property type="match status" value="1"/>
</dbReference>
<keyword evidence="5" id="KW-0045">Antibiotic biosynthesis</keyword>
<dbReference type="InterPro" id="IPR036736">
    <property type="entry name" value="ACP-like_sf"/>
</dbReference>
<dbReference type="Pfam" id="PF00109">
    <property type="entry name" value="ketoacyl-synt"/>
    <property type="match status" value="1"/>
</dbReference>
<evidence type="ECO:0000313" key="11">
    <source>
        <dbReference type="Proteomes" id="UP000533598"/>
    </source>
</evidence>
<dbReference type="GO" id="GO:0004312">
    <property type="term" value="F:fatty acid synthase activity"/>
    <property type="evidence" value="ECO:0007669"/>
    <property type="project" value="TreeGrafter"/>
</dbReference>
<dbReference type="InterPro" id="IPR014031">
    <property type="entry name" value="Ketoacyl_synth_C"/>
</dbReference>
<dbReference type="InterPro" id="IPR020841">
    <property type="entry name" value="PKS_Beta-ketoAc_synthase_dom"/>
</dbReference>
<dbReference type="InterPro" id="IPR016039">
    <property type="entry name" value="Thiolase-like"/>
</dbReference>
<feature type="domain" description="Ketosynthase family 3 (KS3)" evidence="9">
    <location>
        <begin position="33"/>
        <end position="459"/>
    </location>
</feature>
<dbReference type="InterPro" id="IPR014030">
    <property type="entry name" value="Ketoacyl_synth_N"/>
</dbReference>
<dbReference type="GO" id="GO:0006633">
    <property type="term" value="P:fatty acid biosynthetic process"/>
    <property type="evidence" value="ECO:0007669"/>
    <property type="project" value="InterPro"/>
</dbReference>
<dbReference type="Gene3D" id="1.10.1200.10">
    <property type="entry name" value="ACP-like"/>
    <property type="match status" value="1"/>
</dbReference>
<dbReference type="Gene3D" id="3.40.50.1820">
    <property type="entry name" value="alpha/beta hydrolase"/>
    <property type="match status" value="1"/>
</dbReference>
<dbReference type="InterPro" id="IPR014043">
    <property type="entry name" value="Acyl_transferase_dom"/>
</dbReference>
<name>A0A7W7CF34_9PSEU</name>
<dbReference type="EMBL" id="JACHMH010000001">
    <property type="protein sequence ID" value="MBB4678364.1"/>
    <property type="molecule type" value="Genomic_DNA"/>
</dbReference>
<dbReference type="SUPFAM" id="SSF47336">
    <property type="entry name" value="ACP-like"/>
    <property type="match status" value="1"/>
</dbReference>
<dbReference type="Gene3D" id="3.40.47.10">
    <property type="match status" value="1"/>
</dbReference>
<dbReference type="InterPro" id="IPR001227">
    <property type="entry name" value="Ac_transferase_dom_sf"/>
</dbReference>
<evidence type="ECO:0000256" key="3">
    <source>
        <dbReference type="ARBA" id="ARBA00022553"/>
    </source>
</evidence>
<dbReference type="Pfam" id="PF00550">
    <property type="entry name" value="PP-binding"/>
    <property type="match status" value="1"/>
</dbReference>
<dbReference type="InterPro" id="IPR015083">
    <property type="entry name" value="NorB/c/GfsB-D-like_docking"/>
</dbReference>
<dbReference type="GO" id="GO:0004315">
    <property type="term" value="F:3-oxoacyl-[acyl-carrier-protein] synthase activity"/>
    <property type="evidence" value="ECO:0007669"/>
    <property type="project" value="InterPro"/>
</dbReference>
<dbReference type="InterPro" id="IPR009081">
    <property type="entry name" value="PP-bd_ACP"/>
</dbReference>
<keyword evidence="6" id="KW-0511">Multifunctional enzyme</keyword>
<evidence type="ECO:0000256" key="2">
    <source>
        <dbReference type="ARBA" id="ARBA00022450"/>
    </source>
</evidence>
<evidence type="ECO:0000256" key="6">
    <source>
        <dbReference type="ARBA" id="ARBA00023268"/>
    </source>
</evidence>
<evidence type="ECO:0000256" key="5">
    <source>
        <dbReference type="ARBA" id="ARBA00023194"/>
    </source>
</evidence>
<dbReference type="InterPro" id="IPR016035">
    <property type="entry name" value="Acyl_Trfase/lysoPLipase"/>
</dbReference>
<sequence length="1334" mass="142253">MADDPKLLEYFQRVTAELARTRERLRELENAEEDPIAVVGMGCRFGGGVSSPEELWDVLAEGRDVITGFPADRGWTEDQVYHPEPGTPGKSYVREGGFITGSADFDPGFFGISPREALGMDPQQRVLMEVAWQAVADTGIDPASLRGSRTGVFVGLSNSDYTAAVTEVPQELIGQFSIGNAPSVTSGRLSYFFGLEGPSITVDTACSSSLVTMHLAAQALRNGECSLALAGGVTILSSPLLFVEFSQQRALAPDGRCKPFSATADGTSWGEGAGLVVLERLSDARRNGHQVLALLRGSAVNSDGTSSGLTAPNGPAQQRVITAALAAAKLSAADVDVVETHGTGTVLGDPIEAEALQATYGRARGADRPLLLGAVKSNLGHTQAAAGVAGVLKVLLAMRHGVLPKTLNAGAPNPRVDWDGAALALLDEPLPWPETGRPRRAGVSSFGVSGTNAHVILEHAESEPQTVAAATRTLPLLPWIISSKTPESLPVQAGALLAHIERSKPDPLDLAHSLATARTHLRCRAVIFGRTLEDLTEALTALSTHRGSHAVIAGNAVGDGSTTFLYPGQGAQWAGMATALSAESETFRATLDECEKALRPHVSWSLWEVLHGAPGAPPVHRTEVVQAVNVAVMIALTALWREVGLTPGAIAGHSQGEVAAAWAAGALTLPEAMRIAVVRGKLMAALDDGPAGMLTLPLPEADARALMADWADRLWIAVVNSAFAVTVSGEEQAVAELLARCETRGIRARRVQAEVASHTPRMEPLRDNLIAELADLAPRPATVPLVSGRTGQWVGTAELDAEYWYQAIREPVRFDRSTDTLLADGHRIFVEVSAHPLLVHPVSETIDVAGIAAVATSTLNREDAGLSRFVRALGEAYIAGAAIDWQAVFAGTGARRIPLPGYAFQRERYWLDREWKTPRMTADGQALPAGGATSPAARLWALPTEERETELVDIIRSHVAVVLNHPGTEDVPLEDTFRDQGLESLSAMQLRNRVTSATGIEFSLGDILNYPTVLDLAELAVEKLAEMAEEDTLSTPVSVPGNAPEPSQESDSLAAVYIGAIESGKLNAALRLARAVSETRDTFTQDDPRDLAELIKVGDGGEGPLIIGLTPPIFPNLDLPYTYLHSALRPASEVWSLWAPGFTGDNPLPADRPALFRMLAKPVLAQFPDRPFMLAGYSSGGYLAHGLLEHLEAEGVPVSALLLIDTYLPDAEVAQTENQSEFMQEQIRRRDLMAASVGRDDRTATTTGQIGAMGGYNRMFGDWHPQPIKAPILHLTASEAVGGISANPTDRQFPLDLVHRKESIPGDHFTMLSRHADVVSERLHAWLPEVLPSR</sequence>
<dbReference type="PROSITE" id="PS52004">
    <property type="entry name" value="KS3_2"/>
    <property type="match status" value="1"/>
</dbReference>
<dbReference type="SUPFAM" id="SSF55048">
    <property type="entry name" value="Probable ACP-binding domain of malonyl-CoA ACP transacylase"/>
    <property type="match status" value="1"/>
</dbReference>
<dbReference type="InterPro" id="IPR020802">
    <property type="entry name" value="TesA-like"/>
</dbReference>